<dbReference type="Proteomes" id="UP000184278">
    <property type="component" value="Unassembled WGS sequence"/>
</dbReference>
<dbReference type="GO" id="GO:0003676">
    <property type="term" value="F:nucleic acid binding"/>
    <property type="evidence" value="ECO:0007669"/>
    <property type="project" value="InterPro"/>
</dbReference>
<protein>
    <recommendedName>
        <fullName evidence="1">YprB ribonuclease H-like domain-containing protein</fullName>
    </recommendedName>
</protein>
<dbReference type="Gene3D" id="3.30.420.10">
    <property type="entry name" value="Ribonuclease H-like superfamily/Ribonuclease H"/>
    <property type="match status" value="1"/>
</dbReference>
<keyword evidence="3" id="KW-1185">Reference proteome</keyword>
<accession>A0A1M6EGZ2</accession>
<reference evidence="3" key="1">
    <citation type="submission" date="2016-11" db="EMBL/GenBank/DDBJ databases">
        <authorList>
            <person name="Varghese N."/>
            <person name="Submissions S."/>
        </authorList>
    </citation>
    <scope>NUCLEOTIDE SEQUENCE [LARGE SCALE GENOMIC DNA]</scope>
    <source>
        <strain evidence="3">DSM 3071</strain>
    </source>
</reference>
<dbReference type="AlphaFoldDB" id="A0A1M6EGZ2"/>
<dbReference type="InterPro" id="IPR036397">
    <property type="entry name" value="RNaseH_sf"/>
</dbReference>
<evidence type="ECO:0000313" key="3">
    <source>
        <dbReference type="Proteomes" id="UP000184278"/>
    </source>
</evidence>
<dbReference type="SUPFAM" id="SSF53098">
    <property type="entry name" value="Ribonuclease H-like"/>
    <property type="match status" value="1"/>
</dbReference>
<dbReference type="InterPro" id="IPR012337">
    <property type="entry name" value="RNaseH-like_sf"/>
</dbReference>
<sequence>MKIIQKEIPFKPTSLPAYPIDKIVSCPEKALFIDIETTGFSAKTSKLYLIGCAYYEQESWHLAQWFADQKDGEAEILNAFLMFASTYDTLIHFNGNRFDLPYIKAKCEQHGIVNPLDDMVSIDIYKLISPYKDVLGLENCKQKTIEQFLGITRDDLYSGGQLIEIYEKYLDTKNDEFYGLLILHNEDDVKGMAEILPILYYYDFFDSIHNTPALHMRTDVPQDELTETLPLRAVKVQANYYTDMDGKEKKEIFMKLTLPFELPVPFKCNLNGIFLQVEEKHALLRIPLFEEELKYFYSNYKDYYYLPDEDQALHKSVATFVERSHRVQAKAENCYTRKPGQYLRQWDLVFTPFFKREYKEHAMYFELTDYIKTNRSAMSLYACHVLEYLFDQ</sequence>
<dbReference type="GeneID" id="89510487"/>
<name>A0A1M6EGZ2_BUTFI</name>
<dbReference type="Pfam" id="PF13482">
    <property type="entry name" value="RNase_H_2"/>
    <property type="match status" value="1"/>
</dbReference>
<dbReference type="OrthoDB" id="9790530at2"/>
<dbReference type="InterPro" id="IPR038720">
    <property type="entry name" value="YprB_RNase_H-like_dom"/>
</dbReference>
<feature type="domain" description="YprB ribonuclease H-like" evidence="1">
    <location>
        <begin position="31"/>
        <end position="196"/>
    </location>
</feature>
<dbReference type="RefSeq" id="WP_073389994.1">
    <property type="nucleotide sequence ID" value="NZ_FQXK01000043.1"/>
</dbReference>
<dbReference type="PANTHER" id="PTHR38462">
    <property type="entry name" value="EXONUCLEASE-LIKE PROTEIN"/>
    <property type="match status" value="1"/>
</dbReference>
<evidence type="ECO:0000313" key="2">
    <source>
        <dbReference type="EMBL" id="SHI84659.1"/>
    </source>
</evidence>
<dbReference type="EMBL" id="FQXK01000043">
    <property type="protein sequence ID" value="SHI84659.1"/>
    <property type="molecule type" value="Genomic_DNA"/>
</dbReference>
<gene>
    <name evidence="2" type="ORF">SAMN02745229_03724</name>
</gene>
<dbReference type="STRING" id="1121131.SAMN02745229_03724"/>
<proteinExistence type="predicted"/>
<organism evidence="2 3">
    <name type="scientific">Butyrivibrio fibrisolvens DSM 3071</name>
    <dbReference type="NCBI Taxonomy" id="1121131"/>
    <lineage>
        <taxon>Bacteria</taxon>
        <taxon>Bacillati</taxon>
        <taxon>Bacillota</taxon>
        <taxon>Clostridia</taxon>
        <taxon>Lachnospirales</taxon>
        <taxon>Lachnospiraceae</taxon>
        <taxon>Butyrivibrio</taxon>
    </lineage>
</organism>
<dbReference type="PANTHER" id="PTHR38462:SF1">
    <property type="entry name" value="YPRB RIBONUCLEASE H-LIKE DOMAIN-CONTAINING PROTEIN"/>
    <property type="match status" value="1"/>
</dbReference>
<evidence type="ECO:0000259" key="1">
    <source>
        <dbReference type="Pfam" id="PF13482"/>
    </source>
</evidence>